<accession>A0A0R3M189</accession>
<organism evidence="1 2">
    <name type="scientific">Bradyrhizobium valentinum</name>
    <dbReference type="NCBI Taxonomy" id="1518501"/>
    <lineage>
        <taxon>Bacteria</taxon>
        <taxon>Pseudomonadati</taxon>
        <taxon>Pseudomonadota</taxon>
        <taxon>Alphaproteobacteria</taxon>
        <taxon>Hyphomicrobiales</taxon>
        <taxon>Nitrobacteraceae</taxon>
        <taxon>Bradyrhizobium</taxon>
    </lineage>
</organism>
<evidence type="ECO:0000313" key="1">
    <source>
        <dbReference type="EMBL" id="KRR10912.1"/>
    </source>
</evidence>
<dbReference type="Proteomes" id="UP000051913">
    <property type="component" value="Unassembled WGS sequence"/>
</dbReference>
<comment type="caution">
    <text evidence="1">The sequence shown here is derived from an EMBL/GenBank/DDBJ whole genome shotgun (WGS) entry which is preliminary data.</text>
</comment>
<name>A0A0R3M189_9BRAD</name>
<protein>
    <submittedName>
        <fullName evidence="1">Uncharacterized protein</fullName>
    </submittedName>
</protein>
<proteinExistence type="predicted"/>
<evidence type="ECO:0000313" key="2">
    <source>
        <dbReference type="Proteomes" id="UP000051913"/>
    </source>
</evidence>
<reference evidence="1 2" key="1">
    <citation type="submission" date="2014-03" db="EMBL/GenBank/DDBJ databases">
        <title>Bradyrhizobium valentinum sp. nov., isolated from effective nodules of Lupinus mariae-josephae, a lupine endemic of basic-lime soils in Eastern Spain.</title>
        <authorList>
            <person name="Duran D."/>
            <person name="Rey L."/>
            <person name="Navarro A."/>
            <person name="Busquets A."/>
            <person name="Imperial J."/>
            <person name="Ruiz-Argueso T."/>
        </authorList>
    </citation>
    <scope>NUCLEOTIDE SEQUENCE [LARGE SCALE GENOMIC DNA]</scope>
    <source>
        <strain evidence="1 2">LmjM3</strain>
    </source>
</reference>
<sequence length="73" mass="7677">MSFSALWSKAISLVVSEVMSSGRALIWSGMGRTEPALAPRADASDSALFISESKTCRVGDLRAKGQPHPGDSP</sequence>
<gene>
    <name evidence="1" type="ORF">CP49_25530</name>
</gene>
<dbReference type="EMBL" id="LLXX01000046">
    <property type="protein sequence ID" value="KRR10912.1"/>
    <property type="molecule type" value="Genomic_DNA"/>
</dbReference>
<dbReference type="AlphaFoldDB" id="A0A0R3M189"/>
<keyword evidence="2" id="KW-1185">Reference proteome</keyword>